<dbReference type="Pfam" id="PF00378">
    <property type="entry name" value="ECH_1"/>
    <property type="match status" value="1"/>
</dbReference>
<gene>
    <name evidence="2" type="ORF">EGT67_16430</name>
</gene>
<dbReference type="OrthoDB" id="9777711at2"/>
<name>A0A3S3AU28_9NOCA</name>
<dbReference type="InterPro" id="IPR001753">
    <property type="entry name" value="Enoyl-CoA_hydra/iso"/>
</dbReference>
<dbReference type="AlphaFoldDB" id="A0A3S3AU28"/>
<organism evidence="2 3">
    <name type="scientific">Prescottella agglutinans</name>
    <dbReference type="NCBI Taxonomy" id="1644129"/>
    <lineage>
        <taxon>Bacteria</taxon>
        <taxon>Bacillati</taxon>
        <taxon>Actinomycetota</taxon>
        <taxon>Actinomycetes</taxon>
        <taxon>Mycobacteriales</taxon>
        <taxon>Nocardiaceae</taxon>
        <taxon>Prescottella</taxon>
    </lineage>
</organism>
<sequence length="259" mass="26422">MTTSTGQGLCRELRNGVLELTISRPERMNAVDMATMSELGAAVRDAGNDAAVRSILLTGAGSAFCTGADLAAAGPNPADPSVVMDVANAAVRAIVEVPVPVVAAVNGPAAGVGVSLALAADLTYAAESAYFLLAFVGIGLMPDGGASLLVPAAIGRARAAEMALLGERVAAVDADRVGLVSRTLPDVELSEHARAVAARLASGPRRALELTKRSLNAVTLDALDRALEREKEGQAELLGSADFAEGAAAMLQKRRPKFP</sequence>
<dbReference type="GO" id="GO:0003824">
    <property type="term" value="F:catalytic activity"/>
    <property type="evidence" value="ECO:0007669"/>
    <property type="project" value="UniProtKB-ARBA"/>
</dbReference>
<keyword evidence="3" id="KW-1185">Reference proteome</keyword>
<dbReference type="PANTHER" id="PTHR43459:SF1">
    <property type="entry name" value="EG:BACN32G11.4 PROTEIN"/>
    <property type="match status" value="1"/>
</dbReference>
<dbReference type="RefSeq" id="WP_127917151.1">
    <property type="nucleotide sequence ID" value="NZ_RKLP01000008.1"/>
</dbReference>
<dbReference type="PANTHER" id="PTHR43459">
    <property type="entry name" value="ENOYL-COA HYDRATASE"/>
    <property type="match status" value="1"/>
</dbReference>
<evidence type="ECO:0000256" key="1">
    <source>
        <dbReference type="ARBA" id="ARBA00005254"/>
    </source>
</evidence>
<comment type="caution">
    <text evidence="2">The sequence shown here is derived from an EMBL/GenBank/DDBJ whole genome shotgun (WGS) entry which is preliminary data.</text>
</comment>
<dbReference type="SUPFAM" id="SSF52096">
    <property type="entry name" value="ClpP/crotonase"/>
    <property type="match status" value="1"/>
</dbReference>
<dbReference type="InterPro" id="IPR029045">
    <property type="entry name" value="ClpP/crotonase-like_dom_sf"/>
</dbReference>
<dbReference type="Gene3D" id="3.90.226.10">
    <property type="entry name" value="2-enoyl-CoA Hydratase, Chain A, domain 1"/>
    <property type="match status" value="1"/>
</dbReference>
<accession>A0A3S3AU28</accession>
<dbReference type="CDD" id="cd06558">
    <property type="entry name" value="crotonase-like"/>
    <property type="match status" value="1"/>
</dbReference>
<proteinExistence type="inferred from homology"/>
<evidence type="ECO:0000313" key="2">
    <source>
        <dbReference type="EMBL" id="RVW08501.1"/>
    </source>
</evidence>
<evidence type="ECO:0000313" key="3">
    <source>
        <dbReference type="Proteomes" id="UP000286208"/>
    </source>
</evidence>
<reference evidence="2 3" key="1">
    <citation type="submission" date="2018-11" db="EMBL/GenBank/DDBJ databases">
        <title>Rhodococcus spongicola sp. nov. and Rhodococcus xishaensis sp. nov. from marine sponges.</title>
        <authorList>
            <person name="Li L."/>
            <person name="Lin H.W."/>
        </authorList>
    </citation>
    <scope>NUCLEOTIDE SEQUENCE [LARGE SCALE GENOMIC DNA]</scope>
    <source>
        <strain evidence="2 3">CCTCC AB2014297</strain>
    </source>
</reference>
<dbReference type="Gene3D" id="1.10.12.10">
    <property type="entry name" value="Lyase 2-enoyl-coa Hydratase, Chain A, domain 2"/>
    <property type="match status" value="1"/>
</dbReference>
<comment type="similarity">
    <text evidence="1">Belongs to the enoyl-CoA hydratase/isomerase family.</text>
</comment>
<dbReference type="EMBL" id="RKLP01000008">
    <property type="protein sequence ID" value="RVW08501.1"/>
    <property type="molecule type" value="Genomic_DNA"/>
</dbReference>
<protein>
    <submittedName>
        <fullName evidence="2">Enoyl-CoA hydratase</fullName>
    </submittedName>
</protein>
<dbReference type="Proteomes" id="UP000286208">
    <property type="component" value="Unassembled WGS sequence"/>
</dbReference>
<dbReference type="InterPro" id="IPR014748">
    <property type="entry name" value="Enoyl-CoA_hydra_C"/>
</dbReference>